<evidence type="ECO:0000259" key="8">
    <source>
        <dbReference type="Pfam" id="PF02770"/>
    </source>
</evidence>
<dbReference type="Gene3D" id="1.10.540.10">
    <property type="entry name" value="Acyl-CoA dehydrogenase/oxidase, N-terminal domain"/>
    <property type="match status" value="1"/>
</dbReference>
<accession>A0A5B8XZ34</accession>
<gene>
    <name evidence="10" type="ORF">FIV42_01475</name>
</gene>
<evidence type="ECO:0000256" key="6">
    <source>
        <dbReference type="RuleBase" id="RU362125"/>
    </source>
</evidence>
<dbReference type="OrthoDB" id="9765339at2"/>
<evidence type="ECO:0000313" key="11">
    <source>
        <dbReference type="Proteomes" id="UP000315995"/>
    </source>
</evidence>
<dbReference type="RefSeq" id="WP_141195951.1">
    <property type="nucleotide sequence ID" value="NZ_CP041186.1"/>
</dbReference>
<dbReference type="Pfam" id="PF02771">
    <property type="entry name" value="Acyl-CoA_dh_N"/>
    <property type="match status" value="1"/>
</dbReference>
<organism evidence="10 11">
    <name type="scientific">Persicimonas caeni</name>
    <dbReference type="NCBI Taxonomy" id="2292766"/>
    <lineage>
        <taxon>Bacteria</taxon>
        <taxon>Deltaproteobacteria</taxon>
        <taxon>Bradymonadales</taxon>
        <taxon>Bradymonadaceae</taxon>
        <taxon>Persicimonas</taxon>
    </lineage>
</organism>
<dbReference type="InterPro" id="IPR006091">
    <property type="entry name" value="Acyl-CoA_Oxase/DH_mid-dom"/>
</dbReference>
<keyword evidence="5 6" id="KW-0560">Oxidoreductase</keyword>
<dbReference type="InterPro" id="IPR046373">
    <property type="entry name" value="Acyl-CoA_Oxase/DH_mid-dom_sf"/>
</dbReference>
<dbReference type="PROSITE" id="PS00073">
    <property type="entry name" value="ACYL_COA_DH_2"/>
    <property type="match status" value="1"/>
</dbReference>
<keyword evidence="4 6" id="KW-0274">FAD</keyword>
<dbReference type="PANTHER" id="PTHR43884:SF12">
    <property type="entry name" value="ISOVALERYL-COA DEHYDROGENASE, MITOCHONDRIAL-RELATED"/>
    <property type="match status" value="1"/>
</dbReference>
<protein>
    <submittedName>
        <fullName evidence="10">Acyl-CoA dehydrogenase</fullName>
    </submittedName>
</protein>
<reference evidence="10 11" key="1">
    <citation type="submission" date="2019-06" db="EMBL/GenBank/DDBJ databases">
        <title>Persicimonas caeni gen. nov., sp. nov., a predatory bacterium isolated from solar saltern.</title>
        <authorList>
            <person name="Wang S."/>
        </authorList>
    </citation>
    <scope>NUCLEOTIDE SEQUENCE [LARGE SCALE GENOMIC DNA]</scope>
    <source>
        <strain evidence="10 11">YN101</strain>
    </source>
</reference>
<dbReference type="Gene3D" id="2.40.110.10">
    <property type="entry name" value="Butyryl-CoA Dehydrogenase, subunit A, domain 2"/>
    <property type="match status" value="1"/>
</dbReference>
<comment type="similarity">
    <text evidence="2 6">Belongs to the acyl-CoA dehydrogenase family.</text>
</comment>
<dbReference type="EMBL" id="CP041186">
    <property type="protein sequence ID" value="QDG49453.1"/>
    <property type="molecule type" value="Genomic_DNA"/>
</dbReference>
<evidence type="ECO:0000256" key="4">
    <source>
        <dbReference type="ARBA" id="ARBA00022827"/>
    </source>
</evidence>
<dbReference type="AlphaFoldDB" id="A0A4Y6PML2"/>
<name>A0A4Y6PML2_PERCE</name>
<accession>A0A4Y6PML2</accession>
<feature type="domain" description="Acyl-CoA dehydrogenase/oxidase C-terminal" evidence="7">
    <location>
        <begin position="231"/>
        <end position="379"/>
    </location>
</feature>
<feature type="domain" description="Acyl-CoA oxidase/dehydrogenase middle" evidence="8">
    <location>
        <begin position="126"/>
        <end position="219"/>
    </location>
</feature>
<dbReference type="GO" id="GO:0003995">
    <property type="term" value="F:acyl-CoA dehydrogenase activity"/>
    <property type="evidence" value="ECO:0007669"/>
    <property type="project" value="InterPro"/>
</dbReference>
<evidence type="ECO:0000256" key="1">
    <source>
        <dbReference type="ARBA" id="ARBA00001974"/>
    </source>
</evidence>
<dbReference type="InterPro" id="IPR013786">
    <property type="entry name" value="AcylCoA_DH/ox_N"/>
</dbReference>
<dbReference type="InterPro" id="IPR009075">
    <property type="entry name" value="AcylCo_DH/oxidase_C"/>
</dbReference>
<sequence>MSFYENFLSETHKMFRQTAKRFALDEIRPNAHAWEEAGEFPRDLYKKAADAGILGVGFPEELGGSGGGPMAGVMVIEGLMHGGSTGVAAGLGSLGIGLPPVVQSEDERLIDEFARPALAGDKICGLAITEPNTGSDVAGVTTRAELDGDEYVVSGAKMFITSGVRADFLTTLVRTAEDKHGGLSFLVVETDREGVTLSEPLAKHGWWASDTAEIGFDEVRVPKENLVGSEGGGFVTLMRNFQNERLALAAYGVATAELAYEESMKYVKEREAFGRPIVGFQVTRHKLVDMHTRITAAKTFLYQVASRMEAGEYIVKEVSMAKNIAAELAVDVCYEAVQLHGGMGYMRESLVERLSRDARLLPIGGGTQEIMKEIIAKQMGI</sequence>
<dbReference type="GO" id="GO:0046359">
    <property type="term" value="P:butyrate catabolic process"/>
    <property type="evidence" value="ECO:0007669"/>
    <property type="project" value="TreeGrafter"/>
</dbReference>
<dbReference type="InterPro" id="IPR037069">
    <property type="entry name" value="AcylCoA_DH/ox_N_sf"/>
</dbReference>
<dbReference type="InterPro" id="IPR036250">
    <property type="entry name" value="AcylCo_DH-like_C"/>
</dbReference>
<dbReference type="GO" id="GO:0050660">
    <property type="term" value="F:flavin adenine dinucleotide binding"/>
    <property type="evidence" value="ECO:0007669"/>
    <property type="project" value="InterPro"/>
</dbReference>
<proteinExistence type="inferred from homology"/>
<dbReference type="Proteomes" id="UP000315995">
    <property type="component" value="Chromosome"/>
</dbReference>
<dbReference type="SUPFAM" id="SSF47203">
    <property type="entry name" value="Acyl-CoA dehydrogenase C-terminal domain-like"/>
    <property type="match status" value="1"/>
</dbReference>
<evidence type="ECO:0000259" key="9">
    <source>
        <dbReference type="Pfam" id="PF02771"/>
    </source>
</evidence>
<dbReference type="PIRSF" id="PIRSF016578">
    <property type="entry name" value="HsaA"/>
    <property type="match status" value="1"/>
</dbReference>
<dbReference type="PANTHER" id="PTHR43884">
    <property type="entry name" value="ACYL-COA DEHYDROGENASE"/>
    <property type="match status" value="1"/>
</dbReference>
<comment type="cofactor">
    <cofactor evidence="1 6">
        <name>FAD</name>
        <dbReference type="ChEBI" id="CHEBI:57692"/>
    </cofactor>
</comment>
<dbReference type="SUPFAM" id="SSF56645">
    <property type="entry name" value="Acyl-CoA dehydrogenase NM domain-like"/>
    <property type="match status" value="1"/>
</dbReference>
<dbReference type="InterPro" id="IPR009100">
    <property type="entry name" value="AcylCoA_DH/oxidase_NM_dom_sf"/>
</dbReference>
<evidence type="ECO:0000256" key="3">
    <source>
        <dbReference type="ARBA" id="ARBA00022630"/>
    </source>
</evidence>
<keyword evidence="11" id="KW-1185">Reference proteome</keyword>
<evidence type="ECO:0000259" key="7">
    <source>
        <dbReference type="Pfam" id="PF00441"/>
    </source>
</evidence>
<evidence type="ECO:0000313" key="10">
    <source>
        <dbReference type="EMBL" id="QDG49453.1"/>
    </source>
</evidence>
<dbReference type="FunFam" id="2.40.110.10:FF:000002">
    <property type="entry name" value="Acyl-CoA dehydrogenase fadE12"/>
    <property type="match status" value="1"/>
</dbReference>
<evidence type="ECO:0000256" key="2">
    <source>
        <dbReference type="ARBA" id="ARBA00009347"/>
    </source>
</evidence>
<evidence type="ECO:0000256" key="5">
    <source>
        <dbReference type="ARBA" id="ARBA00023002"/>
    </source>
</evidence>
<dbReference type="Gene3D" id="1.20.140.10">
    <property type="entry name" value="Butyryl-CoA Dehydrogenase, subunit A, domain 3"/>
    <property type="match status" value="1"/>
</dbReference>
<dbReference type="GO" id="GO:0033539">
    <property type="term" value="P:fatty acid beta-oxidation using acyl-CoA dehydrogenase"/>
    <property type="evidence" value="ECO:0007669"/>
    <property type="project" value="TreeGrafter"/>
</dbReference>
<dbReference type="Pfam" id="PF02770">
    <property type="entry name" value="Acyl-CoA_dh_M"/>
    <property type="match status" value="1"/>
</dbReference>
<dbReference type="InterPro" id="IPR006089">
    <property type="entry name" value="Acyl-CoA_DH_CS"/>
</dbReference>
<dbReference type="Pfam" id="PF00441">
    <property type="entry name" value="Acyl-CoA_dh_1"/>
    <property type="match status" value="1"/>
</dbReference>
<keyword evidence="3 6" id="KW-0285">Flavoprotein</keyword>
<feature type="domain" description="Acyl-CoA dehydrogenase/oxidase N-terminal" evidence="9">
    <location>
        <begin position="9"/>
        <end position="104"/>
    </location>
</feature>
<dbReference type="FunFam" id="1.20.140.10:FF:000001">
    <property type="entry name" value="Acyl-CoA dehydrogenase"/>
    <property type="match status" value="1"/>
</dbReference>